<evidence type="ECO:0000256" key="1">
    <source>
        <dbReference type="ARBA" id="ARBA00022801"/>
    </source>
</evidence>
<dbReference type="PANTHER" id="PTHR47331:SF5">
    <property type="entry name" value="RIBONUCLEASE H"/>
    <property type="match status" value="1"/>
</dbReference>
<dbReference type="PANTHER" id="PTHR47331">
    <property type="entry name" value="PHD-TYPE DOMAIN-CONTAINING PROTEIN"/>
    <property type="match status" value="1"/>
</dbReference>
<dbReference type="InterPro" id="IPR043128">
    <property type="entry name" value="Rev_trsase/Diguanyl_cyclase"/>
</dbReference>
<name>A0ABM3JJ12_BACDO</name>
<dbReference type="InterPro" id="IPR043502">
    <property type="entry name" value="DNA/RNA_pol_sf"/>
</dbReference>
<dbReference type="InterPro" id="IPR001995">
    <property type="entry name" value="Peptidase_A2_cat"/>
</dbReference>
<feature type="region of interest" description="Disordered" evidence="2">
    <location>
        <begin position="1"/>
        <end position="77"/>
    </location>
</feature>
<dbReference type="PROSITE" id="PS50175">
    <property type="entry name" value="ASP_PROT_RETROV"/>
    <property type="match status" value="1"/>
</dbReference>
<dbReference type="CDD" id="cd00303">
    <property type="entry name" value="retropepsin_like"/>
    <property type="match status" value="1"/>
</dbReference>
<dbReference type="Proteomes" id="UP001652620">
    <property type="component" value="Chromosome 1"/>
</dbReference>
<dbReference type="Gene3D" id="3.30.70.270">
    <property type="match status" value="1"/>
</dbReference>
<feature type="compositionally biased region" description="Polar residues" evidence="2">
    <location>
        <begin position="60"/>
        <end position="72"/>
    </location>
</feature>
<dbReference type="GeneID" id="125777760"/>
<organism evidence="4 5">
    <name type="scientific">Bactrocera dorsalis</name>
    <name type="common">Oriental fruit fly</name>
    <name type="synonym">Dacus dorsalis</name>
    <dbReference type="NCBI Taxonomy" id="27457"/>
    <lineage>
        <taxon>Eukaryota</taxon>
        <taxon>Metazoa</taxon>
        <taxon>Ecdysozoa</taxon>
        <taxon>Arthropoda</taxon>
        <taxon>Hexapoda</taxon>
        <taxon>Insecta</taxon>
        <taxon>Pterygota</taxon>
        <taxon>Neoptera</taxon>
        <taxon>Endopterygota</taxon>
        <taxon>Diptera</taxon>
        <taxon>Brachycera</taxon>
        <taxon>Muscomorpha</taxon>
        <taxon>Tephritoidea</taxon>
        <taxon>Tephritidae</taxon>
        <taxon>Bactrocera</taxon>
        <taxon>Bactrocera</taxon>
    </lineage>
</organism>
<dbReference type="SUPFAM" id="SSF56672">
    <property type="entry name" value="DNA/RNA polymerases"/>
    <property type="match status" value="1"/>
</dbReference>
<reference evidence="4" key="1">
    <citation type="submission" date="2025-05" db="UniProtKB">
        <authorList>
            <consortium name="RefSeq"/>
        </authorList>
    </citation>
    <scope>NUCLEOTIDE SEQUENCE [LARGE SCALE GENOMIC DNA]</scope>
</reference>
<dbReference type="InterPro" id="IPR021109">
    <property type="entry name" value="Peptidase_aspartic_dom_sf"/>
</dbReference>
<keyword evidence="1" id="KW-0378">Hydrolase</keyword>
<keyword evidence="4" id="KW-1185">Reference proteome</keyword>
<feature type="compositionally biased region" description="Polar residues" evidence="2">
    <location>
        <begin position="386"/>
        <end position="397"/>
    </location>
</feature>
<evidence type="ECO:0000313" key="5">
    <source>
        <dbReference type="RefSeq" id="XP_049309223.1"/>
    </source>
</evidence>
<protein>
    <submittedName>
        <fullName evidence="5">Uncharacterized protein LOC125777760</fullName>
    </submittedName>
</protein>
<feature type="compositionally biased region" description="Low complexity" evidence="2">
    <location>
        <begin position="371"/>
        <end position="385"/>
    </location>
</feature>
<feature type="compositionally biased region" description="Low complexity" evidence="2">
    <location>
        <begin position="22"/>
        <end position="32"/>
    </location>
</feature>
<evidence type="ECO:0000313" key="4">
    <source>
        <dbReference type="Proteomes" id="UP001652620"/>
    </source>
</evidence>
<gene>
    <name evidence="5" type="primary">LOC125777760</name>
</gene>
<dbReference type="RefSeq" id="XP_049309223.1">
    <property type="nucleotide sequence ID" value="XM_049453266.1"/>
</dbReference>
<dbReference type="Pfam" id="PF00078">
    <property type="entry name" value="RVT_1"/>
    <property type="match status" value="1"/>
</dbReference>
<dbReference type="Pfam" id="PF03564">
    <property type="entry name" value="DUF1759"/>
    <property type="match status" value="1"/>
</dbReference>
<dbReference type="InterPro" id="IPR005312">
    <property type="entry name" value="DUF1759"/>
</dbReference>
<feature type="region of interest" description="Disordered" evidence="2">
    <location>
        <begin position="366"/>
        <end position="397"/>
    </location>
</feature>
<dbReference type="InterPro" id="IPR000477">
    <property type="entry name" value="RT_dom"/>
</dbReference>
<evidence type="ECO:0000259" key="3">
    <source>
        <dbReference type="PROSITE" id="PS50175"/>
    </source>
</evidence>
<dbReference type="Gene3D" id="3.10.10.10">
    <property type="entry name" value="HIV Type 1 Reverse Transcriptase, subunit A, domain 1"/>
    <property type="match status" value="1"/>
</dbReference>
<dbReference type="Gene3D" id="2.40.70.10">
    <property type="entry name" value="Acid Proteases"/>
    <property type="match status" value="1"/>
</dbReference>
<reference evidence="5" key="2">
    <citation type="submission" date="2025-08" db="UniProtKB">
        <authorList>
            <consortium name="RefSeq"/>
        </authorList>
    </citation>
    <scope>IDENTIFICATION</scope>
    <source>
        <tissue evidence="5">Adult</tissue>
    </source>
</reference>
<feature type="compositionally biased region" description="Polar residues" evidence="2">
    <location>
        <begin position="33"/>
        <end position="50"/>
    </location>
</feature>
<feature type="domain" description="Peptidase A2" evidence="3">
    <location>
        <begin position="525"/>
        <end position="562"/>
    </location>
</feature>
<accession>A0ABM3JJ12</accession>
<proteinExistence type="predicted"/>
<sequence>MSDNENFEALNPECKDSDEQSVKSTQSQKSTVLSAPTLNVPVTSGRQSPVHSDVDETGSIKPTRSSKRTQSPARLPDELVLKARSQINRVKALTLHFKQINNFRDKDSSAIKAILQSAEEVHRASLKEYSFLEITWPVAHINHEYFANDVYTQEASIICDIRQLAAVRLQPIDTHSPQSYREAVQPQPKLPKLPLPNFDGGYQHWTLFCTLFQSMVINNSTLTDLERLHYLRVAVTGPALELISHIPVTETAFSTAWTALKERYGNKRVLIDAQLAHLFQEHSATQKQKESAEFLQQLISGVESALNALALIGQSTDNWDCLVVYSTIKQLSSRTRELWESSVSNPATYPTYTQLKDFISQRARTLENTESARQQSTASTSSNQQKPKNSLHATARKTATQPAQQDSCYQCDCCFGALFITSCQKFRTLSPQDRREVVIQRRICKNCMGRHNLASCKSSARCKICNRNHHSMLHEAATATTSYHSCQSNHSTQSSLNSATHSSTAITLLATAKALIITPIQQINVRILIDSGSEISLVSEHLITQASIKRRHSSVTITGIGGKNVITSKGSADLILKASHSDTTVQIVAQILPILTVRSPSSRTSSEPWTNPHHIKLADPSFFLPQPVDIIIGADFFGRIIKPNIIRYPSITSIAQLSIFGWLIIGPAALTSTQQPRLSLITTSNTRQESNLDELLTRFWIQEEVREQSVSELTPEEEQCETHFKTTHQRDQSRRYIVRLPVISEKLNLGNSYNSAHRRLQQISKKLNTNQEYKQLYTEFMQVYEEMGHMTAVSNTPTSLNTDNDIESADFTTEMTLAHDTSVSGGLRVSNGESAVKCHQRTQSVYYLPHHGVLRPDSVSTKLRVVFDGSCVTTSGKSLNDFLHIGAKIQLDITDVLLYVRQHQYIVSTDIEKMFRQINVHPDDWNLQRILWFNNNKEITPYHLTTVTYGTRSAPFLAVRVLQQLMEDEGKNYPLAVPALKYGRYVDDIFGGADNTSELKAIANQLKQICTAGGFPLAKWQSNSEEVLNFISAFKSSLFLSAYRIAETTLL</sequence>
<evidence type="ECO:0000256" key="2">
    <source>
        <dbReference type="SAM" id="MobiDB-lite"/>
    </source>
</evidence>